<dbReference type="Pfam" id="PF03441">
    <property type="entry name" value="FAD_binding_7"/>
    <property type="match status" value="1"/>
</dbReference>
<dbReference type="PROSITE" id="PS00691">
    <property type="entry name" value="DNA_PHOTOLYASES_1_2"/>
    <property type="match status" value="1"/>
</dbReference>
<keyword evidence="9" id="KW-1185">Reference proteome</keyword>
<feature type="binding site" evidence="5">
    <location>
        <position position="80"/>
    </location>
    <ligand>
        <name>FAD</name>
        <dbReference type="ChEBI" id="CHEBI:57692"/>
    </ligand>
</feature>
<evidence type="ECO:0000313" key="9">
    <source>
        <dbReference type="Proteomes" id="UP000008983"/>
    </source>
</evidence>
<dbReference type="eggNOG" id="KOG0133">
    <property type="taxonomic scope" value="Eukaryota"/>
</dbReference>
<evidence type="ECO:0000256" key="2">
    <source>
        <dbReference type="ARBA" id="ARBA00022630"/>
    </source>
</evidence>
<dbReference type="STRING" id="857967.G0QNE6"/>
<gene>
    <name evidence="8" type="ORF">IMG5_057530</name>
</gene>
<dbReference type="GO" id="GO:0003904">
    <property type="term" value="F:deoxyribodipyrimidine photo-lyase activity"/>
    <property type="evidence" value="ECO:0007669"/>
    <property type="project" value="TreeGrafter"/>
</dbReference>
<dbReference type="AlphaFoldDB" id="G0QNE6"/>
<evidence type="ECO:0000256" key="6">
    <source>
        <dbReference type="PIRSR" id="PIRSR602081-2"/>
    </source>
</evidence>
<dbReference type="InterPro" id="IPR036134">
    <property type="entry name" value="Crypto/Photolyase_FAD-like_sf"/>
</dbReference>
<dbReference type="GO" id="GO:0071949">
    <property type="term" value="F:FAD binding"/>
    <property type="evidence" value="ECO:0007669"/>
    <property type="project" value="TreeGrafter"/>
</dbReference>
<keyword evidence="3 5" id="KW-0274">FAD</keyword>
<dbReference type="Proteomes" id="UP000008983">
    <property type="component" value="Unassembled WGS sequence"/>
</dbReference>
<dbReference type="PRINTS" id="PR00147">
    <property type="entry name" value="DNAPHOTLYASE"/>
</dbReference>
<evidence type="ECO:0000256" key="3">
    <source>
        <dbReference type="ARBA" id="ARBA00022827"/>
    </source>
</evidence>
<organism evidence="8 9">
    <name type="scientific">Ichthyophthirius multifiliis</name>
    <name type="common">White spot disease agent</name>
    <name type="synonym">Ich</name>
    <dbReference type="NCBI Taxonomy" id="5932"/>
    <lineage>
        <taxon>Eukaryota</taxon>
        <taxon>Sar</taxon>
        <taxon>Alveolata</taxon>
        <taxon>Ciliophora</taxon>
        <taxon>Intramacronucleata</taxon>
        <taxon>Oligohymenophorea</taxon>
        <taxon>Hymenostomatida</taxon>
        <taxon>Ophryoglenina</taxon>
        <taxon>Ichthyophthirius</taxon>
    </lineage>
</organism>
<comment type="similarity">
    <text evidence="1">Belongs to the DNA photolyase class-1 family.</text>
</comment>
<feature type="site" description="Electron transfer via tryptophanyl radical" evidence="6">
    <location>
        <position position="167"/>
    </location>
</feature>
<keyword evidence="2 5" id="KW-0285">Flavoprotein</keyword>
<keyword evidence="4" id="KW-0157">Chromophore</keyword>
<dbReference type="RefSeq" id="XP_004037245.1">
    <property type="nucleotide sequence ID" value="XM_004037197.1"/>
</dbReference>
<dbReference type="GO" id="GO:0006139">
    <property type="term" value="P:nucleobase-containing compound metabolic process"/>
    <property type="evidence" value="ECO:0007669"/>
    <property type="project" value="UniProtKB-ARBA"/>
</dbReference>
<evidence type="ECO:0000256" key="4">
    <source>
        <dbReference type="ARBA" id="ARBA00022991"/>
    </source>
</evidence>
<dbReference type="InterPro" id="IPR002081">
    <property type="entry name" value="Cryptochrome/DNA_photolyase_1"/>
</dbReference>
<dbReference type="InterPro" id="IPR005101">
    <property type="entry name" value="Cryptochr/Photolyase_FAD-bd"/>
</dbReference>
<feature type="domain" description="Cryptochrome/DNA photolyase FAD-binding" evidence="7">
    <location>
        <begin position="81"/>
        <end position="231"/>
    </location>
</feature>
<evidence type="ECO:0000256" key="1">
    <source>
        <dbReference type="ARBA" id="ARBA00005862"/>
    </source>
</evidence>
<feature type="binding site" evidence="5">
    <location>
        <begin position="180"/>
        <end position="182"/>
    </location>
    <ligand>
        <name>FAD</name>
        <dbReference type="ChEBI" id="CHEBI:57692"/>
    </ligand>
</feature>
<dbReference type="PANTHER" id="PTHR11455">
    <property type="entry name" value="CRYPTOCHROME"/>
    <property type="match status" value="1"/>
</dbReference>
<dbReference type="InterPro" id="IPR018394">
    <property type="entry name" value="DNA_photolyase_1_CS_C"/>
</dbReference>
<comment type="cofactor">
    <cofactor evidence="5">
        <name>FAD</name>
        <dbReference type="ChEBI" id="CHEBI:57692"/>
    </cofactor>
    <text evidence="5">Binds 1 FAD per subunit.</text>
</comment>
<evidence type="ECO:0000256" key="5">
    <source>
        <dbReference type="PIRSR" id="PIRSR602081-1"/>
    </source>
</evidence>
<dbReference type="SUPFAM" id="SSF48173">
    <property type="entry name" value="Cryptochrome/photolyase FAD-binding domain"/>
    <property type="match status" value="1"/>
</dbReference>
<name>G0QNE6_ICHMU</name>
<dbReference type="Gene3D" id="1.10.579.10">
    <property type="entry name" value="DNA Cyclobutane Dipyrimidine Photolyase, subunit A, domain 3"/>
    <property type="match status" value="1"/>
</dbReference>
<feature type="non-terminal residue" evidence="8">
    <location>
        <position position="256"/>
    </location>
</feature>
<dbReference type="EMBL" id="GL983481">
    <property type="protein sequence ID" value="EGR33259.1"/>
    <property type="molecule type" value="Genomic_DNA"/>
</dbReference>
<evidence type="ECO:0000313" key="8">
    <source>
        <dbReference type="EMBL" id="EGR33259.1"/>
    </source>
</evidence>
<evidence type="ECO:0000259" key="7">
    <source>
        <dbReference type="Pfam" id="PF03441"/>
    </source>
</evidence>
<proteinExistence type="inferred from homology"/>
<dbReference type="GO" id="GO:0006950">
    <property type="term" value="P:response to stress"/>
    <property type="evidence" value="ECO:0007669"/>
    <property type="project" value="UniProtKB-ARBA"/>
</dbReference>
<dbReference type="GO" id="GO:0009416">
    <property type="term" value="P:response to light stimulus"/>
    <property type="evidence" value="ECO:0007669"/>
    <property type="project" value="TreeGrafter"/>
</dbReference>
<dbReference type="OrthoDB" id="309753at2759"/>
<dbReference type="InParanoid" id="G0QNE6"/>
<dbReference type="OMA" id="DKNIHAP"/>
<accession>G0QNE6</accession>
<reference evidence="8 9" key="1">
    <citation type="submission" date="2011-07" db="EMBL/GenBank/DDBJ databases">
        <authorList>
            <person name="Coyne R."/>
            <person name="Brami D."/>
            <person name="Johnson J."/>
            <person name="Hostetler J."/>
            <person name="Hannick L."/>
            <person name="Clark T."/>
            <person name="Cassidy-Hanley D."/>
            <person name="Inman J."/>
        </authorList>
    </citation>
    <scope>NUCLEOTIDE SEQUENCE [LARGE SCALE GENOMIC DNA]</scope>
    <source>
        <strain evidence="8 9">G5</strain>
    </source>
</reference>
<feature type="binding site" evidence="5">
    <location>
        <position position="40"/>
    </location>
    <ligand>
        <name>FAD</name>
        <dbReference type="ChEBI" id="CHEBI:57692"/>
    </ligand>
</feature>
<dbReference type="GeneID" id="14909436"/>
<dbReference type="SMR" id="G0QNE6"/>
<dbReference type="PANTHER" id="PTHR11455:SF9">
    <property type="entry name" value="CRYPTOCHROME CIRCADIAN CLOCK 5 ISOFORM X1"/>
    <property type="match status" value="1"/>
</dbReference>
<dbReference type="GO" id="GO:0003677">
    <property type="term" value="F:DNA binding"/>
    <property type="evidence" value="ECO:0007669"/>
    <property type="project" value="TreeGrafter"/>
</dbReference>
<feature type="site" description="Electron transfer via tryptophanyl radical" evidence="6">
    <location>
        <position position="190"/>
    </location>
</feature>
<sequence>MDNYWKNKELEIITLEQMGFEKSGKDFPSIQFNEKIVKTYDKTRDIPSLNGTSRMGVHLRFGTVSIRDLVRRSKSLNQVYINELIWRDFYMMILDQFPRVEKYNFKQKYDKLEWRNNPEEFKAWCEGKTGYHIVDAGMRQLNCSGYMHNRLRMITASFLTKHLLIDWRWGERYFAKKLLDYDLASNSGGWQWSAGTGTDSQPYFRIFNPDSQQKKFDPNYTFIKTWVKDLNTKSYPKPIVEHTFARNRCLETFKKV</sequence>
<feature type="binding site" evidence="5">
    <location>
        <begin position="83"/>
        <end position="90"/>
    </location>
    <ligand>
        <name>FAD</name>
        <dbReference type="ChEBI" id="CHEBI:57692"/>
    </ligand>
</feature>
<dbReference type="Gene3D" id="1.25.40.80">
    <property type="match status" value="1"/>
</dbReference>
<protein>
    <recommendedName>
        <fullName evidence="7">Cryptochrome/DNA photolyase FAD-binding domain-containing protein</fullName>
    </recommendedName>
</protein>
<feature type="site" description="Electron transfer via tryptophanyl radical" evidence="6">
    <location>
        <position position="114"/>
    </location>
</feature>